<name>A0A8J3WEV7_PLARO</name>
<reference evidence="1" key="1">
    <citation type="submission" date="2021-01" db="EMBL/GenBank/DDBJ databases">
        <title>Whole genome shotgun sequence of Planobispora rosea NBRC 15558.</title>
        <authorList>
            <person name="Komaki H."/>
            <person name="Tamura T."/>
        </authorList>
    </citation>
    <scope>NUCLEOTIDE SEQUENCE</scope>
    <source>
        <strain evidence="1">NBRC 15558</strain>
    </source>
</reference>
<proteinExistence type="predicted"/>
<comment type="caution">
    <text evidence="1">The sequence shown here is derived from an EMBL/GenBank/DDBJ whole genome shotgun (WGS) entry which is preliminary data.</text>
</comment>
<dbReference type="EMBL" id="BOOI01000058">
    <property type="protein sequence ID" value="GIH87379.1"/>
    <property type="molecule type" value="Genomic_DNA"/>
</dbReference>
<organism evidence="1 2">
    <name type="scientific">Planobispora rosea</name>
    <dbReference type="NCBI Taxonomy" id="35762"/>
    <lineage>
        <taxon>Bacteria</taxon>
        <taxon>Bacillati</taxon>
        <taxon>Actinomycetota</taxon>
        <taxon>Actinomycetes</taxon>
        <taxon>Streptosporangiales</taxon>
        <taxon>Streptosporangiaceae</taxon>
        <taxon>Planobispora</taxon>
    </lineage>
</organism>
<keyword evidence="2" id="KW-1185">Reference proteome</keyword>
<evidence type="ECO:0000313" key="2">
    <source>
        <dbReference type="Proteomes" id="UP000655044"/>
    </source>
</evidence>
<gene>
    <name evidence="1" type="ORF">Pro02_57870</name>
</gene>
<evidence type="ECO:0000313" key="1">
    <source>
        <dbReference type="EMBL" id="GIH87379.1"/>
    </source>
</evidence>
<sequence length="180" mass="19610">MPRRPRHVALTRTAARQDTLTNMTFKSPDIPAHEGFAAPVLPTGELASSAGAFTKTFVGYQAACSCGWADQRRFPPTPEGTKETEYRWWSRHAAPLIAAAPPGELVTMSDLLCERIVNLAAERPLAALTLLSRLESWQRTLLDQAVAGARETGASWAQIGEAMGISKQSAHERFRAHVSS</sequence>
<protein>
    <submittedName>
        <fullName evidence="1">Uncharacterized protein</fullName>
    </submittedName>
</protein>
<dbReference type="AlphaFoldDB" id="A0A8J3WEV7"/>
<accession>A0A8J3WEV7</accession>
<dbReference type="Proteomes" id="UP000655044">
    <property type="component" value="Unassembled WGS sequence"/>
</dbReference>